<reference evidence="1 2" key="2">
    <citation type="journal article" date="2010" name="Nucleic Acids Res.">
        <title>BeetleBase in 2010: revisions to provide comprehensive genomic information for Tribolium castaneum.</title>
        <authorList>
            <person name="Kim H.S."/>
            <person name="Murphy T."/>
            <person name="Xia J."/>
            <person name="Caragea D."/>
            <person name="Park Y."/>
            <person name="Beeman R.W."/>
            <person name="Lorenzen M.D."/>
            <person name="Butcher S."/>
            <person name="Manak J.R."/>
            <person name="Brown S.J."/>
        </authorList>
    </citation>
    <scope>GENOME REANNOTATION</scope>
    <source>
        <strain evidence="1 2">Georgia GA2</strain>
    </source>
</reference>
<gene>
    <name evidence="1" type="primary">GLEAN_07332</name>
    <name evidence="1" type="ORF">TcasGA2_TC007332</name>
</gene>
<protein>
    <submittedName>
        <fullName evidence="1">Uncharacterized protein</fullName>
    </submittedName>
</protein>
<dbReference type="OrthoDB" id="6161911at2759"/>
<dbReference type="GO" id="GO:0045271">
    <property type="term" value="C:respiratory chain complex I"/>
    <property type="evidence" value="ECO:0007669"/>
    <property type="project" value="InterPro"/>
</dbReference>
<evidence type="ECO:0000313" key="1">
    <source>
        <dbReference type="EMBL" id="EFA01736.1"/>
    </source>
</evidence>
<dbReference type="GO" id="GO:0005739">
    <property type="term" value="C:mitochondrion"/>
    <property type="evidence" value="ECO:0007669"/>
    <property type="project" value="InterPro"/>
</dbReference>
<dbReference type="KEGG" id="tca:103312692"/>
<sequence>MALTAISRQLCKPRNFSSIKRSLTVGKIIYNKDAMPSSNIKSDVPGLSKNVVEIPNQPVGPGAAKNSQYKNPEYFCYDKTSYFEAEVEMLKFRCPQPSTQVYYKPTSQ</sequence>
<dbReference type="eggNOG" id="ENOG502SDS0">
    <property type="taxonomic scope" value="Eukaryota"/>
</dbReference>
<keyword evidence="2" id="KW-1185">Reference proteome</keyword>
<dbReference type="InParanoid" id="D2A076"/>
<organism evidence="1 2">
    <name type="scientific">Tribolium castaneum</name>
    <name type="common">Red flour beetle</name>
    <dbReference type="NCBI Taxonomy" id="7070"/>
    <lineage>
        <taxon>Eukaryota</taxon>
        <taxon>Metazoa</taxon>
        <taxon>Ecdysozoa</taxon>
        <taxon>Arthropoda</taxon>
        <taxon>Hexapoda</taxon>
        <taxon>Insecta</taxon>
        <taxon>Pterygota</taxon>
        <taxon>Neoptera</taxon>
        <taxon>Endopterygota</taxon>
        <taxon>Coleoptera</taxon>
        <taxon>Polyphaga</taxon>
        <taxon>Cucujiformia</taxon>
        <taxon>Tenebrionidae</taxon>
        <taxon>Tenebrionidae incertae sedis</taxon>
        <taxon>Tribolium</taxon>
    </lineage>
</organism>
<reference evidence="1 2" key="1">
    <citation type="journal article" date="2008" name="Nature">
        <title>The genome of the model beetle and pest Tribolium castaneum.</title>
        <authorList>
            <consortium name="Tribolium Genome Sequencing Consortium"/>
            <person name="Richards S."/>
            <person name="Gibbs R.A."/>
            <person name="Weinstock G.M."/>
            <person name="Brown S.J."/>
            <person name="Denell R."/>
            <person name="Beeman R.W."/>
            <person name="Gibbs R."/>
            <person name="Beeman R.W."/>
            <person name="Brown S.J."/>
            <person name="Bucher G."/>
            <person name="Friedrich M."/>
            <person name="Grimmelikhuijzen C.J."/>
            <person name="Klingler M."/>
            <person name="Lorenzen M."/>
            <person name="Richards S."/>
            <person name="Roth S."/>
            <person name="Schroder R."/>
            <person name="Tautz D."/>
            <person name="Zdobnov E.M."/>
            <person name="Muzny D."/>
            <person name="Gibbs R.A."/>
            <person name="Weinstock G.M."/>
            <person name="Attaway T."/>
            <person name="Bell S."/>
            <person name="Buhay C.J."/>
            <person name="Chandrabose M.N."/>
            <person name="Chavez D."/>
            <person name="Clerk-Blankenburg K.P."/>
            <person name="Cree A."/>
            <person name="Dao M."/>
            <person name="Davis C."/>
            <person name="Chacko J."/>
            <person name="Dinh H."/>
            <person name="Dugan-Rocha S."/>
            <person name="Fowler G."/>
            <person name="Garner T.T."/>
            <person name="Garnes J."/>
            <person name="Gnirke A."/>
            <person name="Hawes A."/>
            <person name="Hernandez J."/>
            <person name="Hines S."/>
            <person name="Holder M."/>
            <person name="Hume J."/>
            <person name="Jhangiani S.N."/>
            <person name="Joshi V."/>
            <person name="Khan Z.M."/>
            <person name="Jackson L."/>
            <person name="Kovar C."/>
            <person name="Kowis A."/>
            <person name="Lee S."/>
            <person name="Lewis L.R."/>
            <person name="Margolis J."/>
            <person name="Morgan M."/>
            <person name="Nazareth L.V."/>
            <person name="Nguyen N."/>
            <person name="Okwuonu G."/>
            <person name="Parker D."/>
            <person name="Richards S."/>
            <person name="Ruiz S.J."/>
            <person name="Santibanez J."/>
            <person name="Savard J."/>
            <person name="Scherer S.E."/>
            <person name="Schneider B."/>
            <person name="Sodergren E."/>
            <person name="Tautz D."/>
            <person name="Vattahil S."/>
            <person name="Villasana D."/>
            <person name="White C.S."/>
            <person name="Wright R."/>
            <person name="Park Y."/>
            <person name="Beeman R.W."/>
            <person name="Lord J."/>
            <person name="Oppert B."/>
            <person name="Lorenzen M."/>
            <person name="Brown S."/>
            <person name="Wang L."/>
            <person name="Savard J."/>
            <person name="Tautz D."/>
            <person name="Richards S."/>
            <person name="Weinstock G."/>
            <person name="Gibbs R.A."/>
            <person name="Liu Y."/>
            <person name="Worley K."/>
            <person name="Weinstock G."/>
            <person name="Elsik C.G."/>
            <person name="Reese J.T."/>
            <person name="Elhaik E."/>
            <person name="Landan G."/>
            <person name="Graur D."/>
            <person name="Arensburger P."/>
            <person name="Atkinson P."/>
            <person name="Beeman R.W."/>
            <person name="Beidler J."/>
            <person name="Brown S.J."/>
            <person name="Demuth J.P."/>
            <person name="Drury D.W."/>
            <person name="Du Y.Z."/>
            <person name="Fujiwara H."/>
            <person name="Lorenzen M."/>
            <person name="Maselli V."/>
            <person name="Osanai M."/>
            <person name="Park Y."/>
            <person name="Robertson H.M."/>
            <person name="Tu Z."/>
            <person name="Wang J.J."/>
            <person name="Wang S."/>
            <person name="Richards S."/>
            <person name="Song H."/>
            <person name="Zhang L."/>
            <person name="Sodergren E."/>
            <person name="Werner D."/>
            <person name="Stanke M."/>
            <person name="Morgenstern B."/>
            <person name="Solovyev V."/>
            <person name="Kosarev P."/>
            <person name="Brown G."/>
            <person name="Chen H.C."/>
            <person name="Ermolaeva O."/>
            <person name="Hlavina W."/>
            <person name="Kapustin Y."/>
            <person name="Kiryutin B."/>
            <person name="Kitts P."/>
            <person name="Maglott D."/>
            <person name="Pruitt K."/>
            <person name="Sapojnikov V."/>
            <person name="Souvorov A."/>
            <person name="Mackey A.J."/>
            <person name="Waterhouse R.M."/>
            <person name="Wyder S."/>
            <person name="Zdobnov E.M."/>
            <person name="Zdobnov E.M."/>
            <person name="Wyder S."/>
            <person name="Kriventseva E.V."/>
            <person name="Kadowaki T."/>
            <person name="Bork P."/>
            <person name="Aranda M."/>
            <person name="Bao R."/>
            <person name="Beermann A."/>
            <person name="Berns N."/>
            <person name="Bolognesi R."/>
            <person name="Bonneton F."/>
            <person name="Bopp D."/>
            <person name="Brown S.J."/>
            <person name="Bucher G."/>
            <person name="Butts T."/>
            <person name="Chaumot A."/>
            <person name="Denell R.E."/>
            <person name="Ferrier D.E."/>
            <person name="Friedrich M."/>
            <person name="Gordon C.M."/>
            <person name="Jindra M."/>
            <person name="Klingler M."/>
            <person name="Lan Q."/>
            <person name="Lattorff H.M."/>
            <person name="Laudet V."/>
            <person name="von Levetsow C."/>
            <person name="Liu Z."/>
            <person name="Lutz R."/>
            <person name="Lynch J.A."/>
            <person name="da Fonseca R.N."/>
            <person name="Posnien N."/>
            <person name="Reuter R."/>
            <person name="Roth S."/>
            <person name="Savard J."/>
            <person name="Schinko J.B."/>
            <person name="Schmitt C."/>
            <person name="Schoppmeier M."/>
            <person name="Schroder R."/>
            <person name="Shippy T.D."/>
            <person name="Simonnet F."/>
            <person name="Marques-Souza H."/>
            <person name="Tautz D."/>
            <person name="Tomoyasu Y."/>
            <person name="Trauner J."/>
            <person name="Van der Zee M."/>
            <person name="Vervoort M."/>
            <person name="Wittkopp N."/>
            <person name="Wimmer E.A."/>
            <person name="Yang X."/>
            <person name="Jones A.K."/>
            <person name="Sattelle D.B."/>
            <person name="Ebert P.R."/>
            <person name="Nelson D."/>
            <person name="Scott J.G."/>
            <person name="Beeman R.W."/>
            <person name="Muthukrishnan S."/>
            <person name="Kramer K.J."/>
            <person name="Arakane Y."/>
            <person name="Beeman R.W."/>
            <person name="Zhu Q."/>
            <person name="Hogenkamp D."/>
            <person name="Dixit R."/>
            <person name="Oppert B."/>
            <person name="Jiang H."/>
            <person name="Zou Z."/>
            <person name="Marshall J."/>
            <person name="Elpidina E."/>
            <person name="Vinokurov K."/>
            <person name="Oppert C."/>
            <person name="Zou Z."/>
            <person name="Evans J."/>
            <person name="Lu Z."/>
            <person name="Zhao P."/>
            <person name="Sumathipala N."/>
            <person name="Altincicek B."/>
            <person name="Vilcinskas A."/>
            <person name="Williams M."/>
            <person name="Hultmark D."/>
            <person name="Hetru C."/>
            <person name="Jiang H."/>
            <person name="Grimmelikhuijzen C.J."/>
            <person name="Hauser F."/>
            <person name="Cazzamali G."/>
            <person name="Williamson M."/>
            <person name="Park Y."/>
            <person name="Li B."/>
            <person name="Tanaka Y."/>
            <person name="Predel R."/>
            <person name="Neupert S."/>
            <person name="Schachtner J."/>
            <person name="Verleyen P."/>
            <person name="Raible F."/>
            <person name="Bork P."/>
            <person name="Friedrich M."/>
            <person name="Walden K.K."/>
            <person name="Robertson H.M."/>
            <person name="Angeli S."/>
            <person name="Foret S."/>
            <person name="Bucher G."/>
            <person name="Schuetz S."/>
            <person name="Maleszka R."/>
            <person name="Wimmer E.A."/>
            <person name="Beeman R.W."/>
            <person name="Lorenzen M."/>
            <person name="Tomoyasu Y."/>
            <person name="Miller S.C."/>
            <person name="Grossmann D."/>
            <person name="Bucher G."/>
        </authorList>
    </citation>
    <scope>NUCLEOTIDE SEQUENCE [LARGE SCALE GENOMIC DNA]</scope>
    <source>
        <strain evidence="1 2">Georgia GA2</strain>
    </source>
</reference>
<dbReference type="STRING" id="7070.D2A076"/>
<dbReference type="EMBL" id="KQ971338">
    <property type="protein sequence ID" value="EFA01736.1"/>
    <property type="molecule type" value="Genomic_DNA"/>
</dbReference>
<dbReference type="InterPro" id="IPR026193">
    <property type="entry name" value="NDUFV3"/>
</dbReference>
<accession>D2A076</accession>
<dbReference type="PhylomeDB" id="D2A076"/>
<dbReference type="HOGENOM" id="CLU_175040_0_0_1"/>
<dbReference type="Pfam" id="PF15880">
    <property type="entry name" value="NDUFV3"/>
    <property type="match status" value="1"/>
</dbReference>
<evidence type="ECO:0000313" key="2">
    <source>
        <dbReference type="Proteomes" id="UP000007266"/>
    </source>
</evidence>
<name>D2A076_TRICA</name>
<dbReference type="FunCoup" id="D2A076">
    <property type="interactions" value="8"/>
</dbReference>
<proteinExistence type="predicted"/>
<dbReference type="AlphaFoldDB" id="D2A076"/>
<dbReference type="Proteomes" id="UP000007266">
    <property type="component" value="Linkage group 4"/>
</dbReference>